<dbReference type="PROSITE" id="PS51464">
    <property type="entry name" value="SIS"/>
    <property type="match status" value="1"/>
</dbReference>
<sequence>MTSKMLEEALASADAVAAQLQRLGAPLANIAERLRRQPPQVALTIARGSSDHAASYFAYLAMQHVGIPVASLPMSVVTLLQAPLQVSGQVAFGFSQSGQSPDLVDSLRLLRERGALSLSLVNAENSPLEAACEFHVPLCAGPELSVAATKSFIATLSASAQLIGHWSQEADLLRSCRALPDELRAAAKQDWTPPSTWACSPVSPVA</sequence>
<dbReference type="CDD" id="cd05008">
    <property type="entry name" value="SIS_GlmS_GlmD_1"/>
    <property type="match status" value="1"/>
</dbReference>
<dbReference type="InterPro" id="IPR035466">
    <property type="entry name" value="GlmS/AgaS_SIS"/>
</dbReference>
<feature type="domain" description="SIS" evidence="2">
    <location>
        <begin position="30"/>
        <end position="183"/>
    </location>
</feature>
<keyword evidence="1" id="KW-0677">Repeat</keyword>
<evidence type="ECO:0000313" key="3">
    <source>
        <dbReference type="EMBL" id="SDR75392.1"/>
    </source>
</evidence>
<dbReference type="EMBL" id="LT629760">
    <property type="protein sequence ID" value="SDR75392.1"/>
    <property type="molecule type" value="Genomic_DNA"/>
</dbReference>
<dbReference type="InterPro" id="IPR046348">
    <property type="entry name" value="SIS_dom_sf"/>
</dbReference>
<evidence type="ECO:0000256" key="1">
    <source>
        <dbReference type="ARBA" id="ARBA00022737"/>
    </source>
</evidence>
<dbReference type="Gene3D" id="3.40.50.10490">
    <property type="entry name" value="Glucose-6-phosphate isomerase like protein, domain 1"/>
    <property type="match status" value="1"/>
</dbReference>
<evidence type="ECO:0000259" key="2">
    <source>
        <dbReference type="PROSITE" id="PS51464"/>
    </source>
</evidence>
<protein>
    <submittedName>
        <fullName evidence="3">SIS domain-containing protein</fullName>
    </submittedName>
</protein>
<dbReference type="PANTHER" id="PTHR10937">
    <property type="entry name" value="GLUCOSAMINE--FRUCTOSE-6-PHOSPHATE AMINOTRANSFERASE, ISOMERIZING"/>
    <property type="match status" value="1"/>
</dbReference>
<name>A0ABY0TY22_9PSED</name>
<dbReference type="PANTHER" id="PTHR10937:SF8">
    <property type="entry name" value="AMINOTRANSFERASE-RELATED"/>
    <property type="match status" value="1"/>
</dbReference>
<accession>A0ABY0TY22</accession>
<reference evidence="3 4" key="1">
    <citation type="submission" date="2016-10" db="EMBL/GenBank/DDBJ databases">
        <authorList>
            <person name="Varghese N."/>
            <person name="Submissions S."/>
        </authorList>
    </citation>
    <scope>NUCLEOTIDE SEQUENCE [LARGE SCALE GENOMIC DNA]</scope>
    <source>
        <strain evidence="3 4">BS3111</strain>
    </source>
</reference>
<dbReference type="Proteomes" id="UP000183126">
    <property type="component" value="Chromosome I"/>
</dbReference>
<dbReference type="Pfam" id="PF01380">
    <property type="entry name" value="SIS"/>
    <property type="match status" value="1"/>
</dbReference>
<dbReference type="InterPro" id="IPR001347">
    <property type="entry name" value="SIS_dom"/>
</dbReference>
<evidence type="ECO:0000313" key="4">
    <source>
        <dbReference type="Proteomes" id="UP000183126"/>
    </source>
</evidence>
<dbReference type="SUPFAM" id="SSF53697">
    <property type="entry name" value="SIS domain"/>
    <property type="match status" value="1"/>
</dbReference>
<gene>
    <name evidence="3" type="ORF">SAMN04490205_0285</name>
</gene>
<organism evidence="3 4">
    <name type="scientific">Pseudomonas trivialis</name>
    <dbReference type="NCBI Taxonomy" id="200450"/>
    <lineage>
        <taxon>Bacteria</taxon>
        <taxon>Pseudomonadati</taxon>
        <taxon>Pseudomonadota</taxon>
        <taxon>Gammaproteobacteria</taxon>
        <taxon>Pseudomonadales</taxon>
        <taxon>Pseudomonadaceae</taxon>
        <taxon>Pseudomonas</taxon>
    </lineage>
</organism>
<proteinExistence type="predicted"/>
<keyword evidence="4" id="KW-1185">Reference proteome</keyword>